<feature type="domain" description="DEAD-box RNA helicase Q" evidence="9">
    <location>
        <begin position="134"/>
        <end position="162"/>
    </location>
</feature>
<dbReference type="AlphaFoldDB" id="A0AAW0X1J3"/>
<dbReference type="CDD" id="cd18787">
    <property type="entry name" value="SF2_C_DEAD"/>
    <property type="match status" value="1"/>
</dbReference>
<sequence length="556" mass="62468">MLIRVTEAYRFVLHTTKLLQNSYRAQRWVSSLDQFPVIRVPVALSEKLKREKIKVKRKERELIVDKSRRGDQSTPIISCKRKEYDHYLGQTYDKFAVVPLASKGWGHRKSSGDYFTINTSNGNPAFQELEDSHEDFVSLGLDKEMQSQLNKLGFEKPTNIQSLAIPHLLEGKNALIAAETGNGKTLAFITPMLQQIRQRMKIFGTNLPMNSPLGLVIVPGRELAEQIHSVASSLGENFGINVGIVLGGRTKQKMLHPRMSQHHLLIATIGALSKLTTVGVYDTSLVRHVTLDEADTLLDDSFNDQVSRYISKFPVQGSRYEEKQQQPLVMSGIQLTLVSATLPLSLHTILDPIVDLESITNITTPYLNHLMPHVSQRFFRVNHLTKAEKLLELVKKDAKKGTPVVIFSNYSKTCDWLSLFLNENGVPCIRFHGNMQAESRKGLFETFQSGKVLALSCTDLASRGLDTVTAGHVINFEFPKFIADYIHRCGRTGRVGSKMTGLVTNLVHRPQEIELVQKIEYAARKLEAFSNVNANIKRIIVGKALTEHDNLSKMSL</sequence>
<evidence type="ECO:0000259" key="8">
    <source>
        <dbReference type="PROSITE" id="PS51194"/>
    </source>
</evidence>
<dbReference type="Proteomes" id="UP001445076">
    <property type="component" value="Unassembled WGS sequence"/>
</dbReference>
<dbReference type="PANTHER" id="PTHR47960">
    <property type="entry name" value="DEAD-BOX ATP-DEPENDENT RNA HELICASE 50"/>
    <property type="match status" value="1"/>
</dbReference>
<dbReference type="GO" id="GO:0003676">
    <property type="term" value="F:nucleic acid binding"/>
    <property type="evidence" value="ECO:0007669"/>
    <property type="project" value="InterPro"/>
</dbReference>
<evidence type="ECO:0000256" key="4">
    <source>
        <dbReference type="ARBA" id="ARBA00022806"/>
    </source>
</evidence>
<keyword evidence="5" id="KW-0067">ATP-binding</keyword>
<dbReference type="Gene3D" id="3.40.50.300">
    <property type="entry name" value="P-loop containing nucleotide triphosphate hydrolases"/>
    <property type="match status" value="2"/>
</dbReference>
<dbReference type="GO" id="GO:0003724">
    <property type="term" value="F:RNA helicase activity"/>
    <property type="evidence" value="ECO:0007669"/>
    <property type="project" value="UniProtKB-EC"/>
</dbReference>
<evidence type="ECO:0000256" key="6">
    <source>
        <dbReference type="PROSITE-ProRule" id="PRU00552"/>
    </source>
</evidence>
<dbReference type="InterPro" id="IPR001650">
    <property type="entry name" value="Helicase_C-like"/>
</dbReference>
<reference evidence="10 11" key="1">
    <citation type="journal article" date="2024" name="BMC Genomics">
        <title>Genome assembly of redclaw crayfish (Cherax quadricarinatus) provides insights into its immune adaptation and hypoxia tolerance.</title>
        <authorList>
            <person name="Liu Z."/>
            <person name="Zheng J."/>
            <person name="Li H."/>
            <person name="Fang K."/>
            <person name="Wang S."/>
            <person name="He J."/>
            <person name="Zhou D."/>
            <person name="Weng S."/>
            <person name="Chi M."/>
            <person name="Gu Z."/>
            <person name="He J."/>
            <person name="Li F."/>
            <person name="Wang M."/>
        </authorList>
    </citation>
    <scope>NUCLEOTIDE SEQUENCE [LARGE SCALE GENOMIC DNA]</scope>
    <source>
        <strain evidence="10">ZL_2023a</strain>
    </source>
</reference>
<dbReference type="GO" id="GO:0005524">
    <property type="term" value="F:ATP binding"/>
    <property type="evidence" value="ECO:0007669"/>
    <property type="project" value="UniProtKB-KW"/>
</dbReference>
<evidence type="ECO:0000259" key="7">
    <source>
        <dbReference type="PROSITE" id="PS51192"/>
    </source>
</evidence>
<evidence type="ECO:0000256" key="1">
    <source>
        <dbReference type="ARBA" id="ARBA00012552"/>
    </source>
</evidence>
<keyword evidence="3" id="KW-0378">Hydrolase</keyword>
<dbReference type="PROSITE" id="PS51195">
    <property type="entry name" value="Q_MOTIF"/>
    <property type="match status" value="1"/>
</dbReference>
<dbReference type="SUPFAM" id="SSF52540">
    <property type="entry name" value="P-loop containing nucleoside triphosphate hydrolases"/>
    <property type="match status" value="1"/>
</dbReference>
<dbReference type="InterPro" id="IPR014014">
    <property type="entry name" value="RNA_helicase_DEAD_Q_motif"/>
</dbReference>
<dbReference type="PROSITE" id="PS51192">
    <property type="entry name" value="HELICASE_ATP_BIND_1"/>
    <property type="match status" value="1"/>
</dbReference>
<dbReference type="Pfam" id="PF00270">
    <property type="entry name" value="DEAD"/>
    <property type="match status" value="1"/>
</dbReference>
<dbReference type="PROSITE" id="PS51194">
    <property type="entry name" value="HELICASE_CTER"/>
    <property type="match status" value="1"/>
</dbReference>
<dbReference type="InterPro" id="IPR011545">
    <property type="entry name" value="DEAD/DEAH_box_helicase_dom"/>
</dbReference>
<gene>
    <name evidence="10" type="ORF">OTU49_004122</name>
</gene>
<dbReference type="InterPro" id="IPR027417">
    <property type="entry name" value="P-loop_NTPase"/>
</dbReference>
<accession>A0AAW0X1J3</accession>
<keyword evidence="4" id="KW-0347">Helicase</keyword>
<keyword evidence="2" id="KW-0547">Nucleotide-binding</keyword>
<dbReference type="SMART" id="SM00490">
    <property type="entry name" value="HELICc"/>
    <property type="match status" value="1"/>
</dbReference>
<evidence type="ECO:0000259" key="9">
    <source>
        <dbReference type="PROSITE" id="PS51195"/>
    </source>
</evidence>
<dbReference type="EC" id="3.6.4.13" evidence="1"/>
<keyword evidence="11" id="KW-1185">Reference proteome</keyword>
<evidence type="ECO:0000256" key="2">
    <source>
        <dbReference type="ARBA" id="ARBA00022741"/>
    </source>
</evidence>
<feature type="domain" description="Helicase C-terminal" evidence="8">
    <location>
        <begin position="386"/>
        <end position="540"/>
    </location>
</feature>
<organism evidence="10 11">
    <name type="scientific">Cherax quadricarinatus</name>
    <name type="common">Australian red claw crayfish</name>
    <dbReference type="NCBI Taxonomy" id="27406"/>
    <lineage>
        <taxon>Eukaryota</taxon>
        <taxon>Metazoa</taxon>
        <taxon>Ecdysozoa</taxon>
        <taxon>Arthropoda</taxon>
        <taxon>Crustacea</taxon>
        <taxon>Multicrustacea</taxon>
        <taxon>Malacostraca</taxon>
        <taxon>Eumalacostraca</taxon>
        <taxon>Eucarida</taxon>
        <taxon>Decapoda</taxon>
        <taxon>Pleocyemata</taxon>
        <taxon>Astacidea</taxon>
        <taxon>Parastacoidea</taxon>
        <taxon>Parastacidae</taxon>
        <taxon>Cherax</taxon>
    </lineage>
</organism>
<dbReference type="SMART" id="SM00487">
    <property type="entry name" value="DEXDc"/>
    <property type="match status" value="1"/>
</dbReference>
<dbReference type="InterPro" id="IPR014001">
    <property type="entry name" value="Helicase_ATP-bd"/>
</dbReference>
<evidence type="ECO:0000256" key="3">
    <source>
        <dbReference type="ARBA" id="ARBA00022801"/>
    </source>
</evidence>
<proteinExistence type="predicted"/>
<evidence type="ECO:0000256" key="5">
    <source>
        <dbReference type="ARBA" id="ARBA00022840"/>
    </source>
</evidence>
<evidence type="ECO:0000313" key="11">
    <source>
        <dbReference type="Proteomes" id="UP001445076"/>
    </source>
</evidence>
<comment type="caution">
    <text evidence="10">The sequence shown here is derived from an EMBL/GenBank/DDBJ whole genome shotgun (WGS) entry which is preliminary data.</text>
</comment>
<protein>
    <recommendedName>
        <fullName evidence="1">RNA helicase</fullName>
        <ecNumber evidence="1">3.6.4.13</ecNumber>
    </recommendedName>
</protein>
<evidence type="ECO:0000313" key="10">
    <source>
        <dbReference type="EMBL" id="KAK8738242.1"/>
    </source>
</evidence>
<dbReference type="GO" id="GO:0016787">
    <property type="term" value="F:hydrolase activity"/>
    <property type="evidence" value="ECO:0007669"/>
    <property type="project" value="UniProtKB-KW"/>
</dbReference>
<name>A0AAW0X1J3_CHEQU</name>
<dbReference type="EMBL" id="JARKIK010000040">
    <property type="protein sequence ID" value="KAK8738242.1"/>
    <property type="molecule type" value="Genomic_DNA"/>
</dbReference>
<feature type="short sequence motif" description="Q motif" evidence="6">
    <location>
        <begin position="134"/>
        <end position="162"/>
    </location>
</feature>
<dbReference type="Pfam" id="PF00271">
    <property type="entry name" value="Helicase_C"/>
    <property type="match status" value="1"/>
</dbReference>
<feature type="domain" description="Helicase ATP-binding" evidence="7">
    <location>
        <begin position="165"/>
        <end position="360"/>
    </location>
</feature>